<organism evidence="9">
    <name type="scientific">marine metagenome</name>
    <dbReference type="NCBI Taxonomy" id="408172"/>
    <lineage>
        <taxon>unclassified sequences</taxon>
        <taxon>metagenomes</taxon>
        <taxon>ecological metagenomes</taxon>
    </lineage>
</organism>
<dbReference type="SMART" id="SM00905">
    <property type="entry name" value="FolB"/>
    <property type="match status" value="1"/>
</dbReference>
<dbReference type="EC" id="4.1.2.25" evidence="4"/>
<evidence type="ECO:0000259" key="8">
    <source>
        <dbReference type="SMART" id="SM00905"/>
    </source>
</evidence>
<evidence type="ECO:0000256" key="1">
    <source>
        <dbReference type="ARBA" id="ARBA00001353"/>
    </source>
</evidence>
<dbReference type="SUPFAM" id="SSF55620">
    <property type="entry name" value="Tetrahydrobiopterin biosynthesis enzymes-like"/>
    <property type="match status" value="1"/>
</dbReference>
<dbReference type="EMBL" id="UINC01085605">
    <property type="protein sequence ID" value="SVC33318.1"/>
    <property type="molecule type" value="Genomic_DNA"/>
</dbReference>
<dbReference type="NCBIfam" id="TIGR00525">
    <property type="entry name" value="folB"/>
    <property type="match status" value="1"/>
</dbReference>
<evidence type="ECO:0000256" key="3">
    <source>
        <dbReference type="ARBA" id="ARBA00005708"/>
    </source>
</evidence>
<comment type="catalytic activity">
    <reaction evidence="1">
        <text>7,8-dihydroneopterin = 6-hydroxymethyl-7,8-dihydropterin + glycolaldehyde</text>
        <dbReference type="Rhea" id="RHEA:10540"/>
        <dbReference type="ChEBI" id="CHEBI:17001"/>
        <dbReference type="ChEBI" id="CHEBI:17071"/>
        <dbReference type="ChEBI" id="CHEBI:44841"/>
        <dbReference type="EC" id="4.1.2.25"/>
    </reaction>
</comment>
<dbReference type="Pfam" id="PF02152">
    <property type="entry name" value="FolB"/>
    <property type="match status" value="1"/>
</dbReference>
<comment type="similarity">
    <text evidence="3">Belongs to the DHNA family.</text>
</comment>
<feature type="domain" description="Dihydroneopterin aldolase/epimerase" evidence="8">
    <location>
        <begin position="6"/>
        <end position="118"/>
    </location>
</feature>
<dbReference type="NCBIfam" id="TIGR00526">
    <property type="entry name" value="folB_dom"/>
    <property type="match status" value="1"/>
</dbReference>
<evidence type="ECO:0000313" key="9">
    <source>
        <dbReference type="EMBL" id="SVC33318.1"/>
    </source>
</evidence>
<dbReference type="PANTHER" id="PTHR42844">
    <property type="entry name" value="DIHYDRONEOPTERIN ALDOLASE 1-RELATED"/>
    <property type="match status" value="1"/>
</dbReference>
<dbReference type="CDD" id="cd00534">
    <property type="entry name" value="DHNA_DHNTPE"/>
    <property type="match status" value="1"/>
</dbReference>
<dbReference type="GO" id="GO:0005737">
    <property type="term" value="C:cytoplasm"/>
    <property type="evidence" value="ECO:0007669"/>
    <property type="project" value="TreeGrafter"/>
</dbReference>
<dbReference type="Gene3D" id="3.30.1130.10">
    <property type="match status" value="1"/>
</dbReference>
<evidence type="ECO:0000256" key="4">
    <source>
        <dbReference type="ARBA" id="ARBA00013043"/>
    </source>
</evidence>
<reference evidence="9" key="1">
    <citation type="submission" date="2018-05" db="EMBL/GenBank/DDBJ databases">
        <authorList>
            <person name="Lanie J.A."/>
            <person name="Ng W.-L."/>
            <person name="Kazmierczak K.M."/>
            <person name="Andrzejewski T.M."/>
            <person name="Davidsen T.M."/>
            <person name="Wayne K.J."/>
            <person name="Tettelin H."/>
            <person name="Glass J.I."/>
            <person name="Rusch D."/>
            <person name="Podicherti R."/>
            <person name="Tsui H.-C.T."/>
            <person name="Winkler M.E."/>
        </authorList>
    </citation>
    <scope>NUCLEOTIDE SEQUENCE</scope>
</reference>
<dbReference type="InterPro" id="IPR006157">
    <property type="entry name" value="FolB_dom"/>
</dbReference>
<dbReference type="PANTHER" id="PTHR42844:SF1">
    <property type="entry name" value="DIHYDRONEOPTERIN ALDOLASE 1-RELATED"/>
    <property type="match status" value="1"/>
</dbReference>
<proteinExistence type="inferred from homology"/>
<dbReference type="InterPro" id="IPR043133">
    <property type="entry name" value="GTP-CH-I_C/QueF"/>
</dbReference>
<accession>A0A382L8U1</accession>
<protein>
    <recommendedName>
        <fullName evidence="4">dihydroneopterin aldolase</fullName>
        <ecNumber evidence="4">4.1.2.25</ecNumber>
    </recommendedName>
    <alternativeName>
        <fullName evidence="7">7,8-dihydroneopterin aldolase</fullName>
    </alternativeName>
</protein>
<evidence type="ECO:0000256" key="6">
    <source>
        <dbReference type="ARBA" id="ARBA00023239"/>
    </source>
</evidence>
<keyword evidence="6" id="KW-0456">Lyase</keyword>
<gene>
    <name evidence="9" type="ORF">METZ01_LOCUS286172</name>
</gene>
<evidence type="ECO:0000256" key="2">
    <source>
        <dbReference type="ARBA" id="ARBA00005013"/>
    </source>
</evidence>
<dbReference type="GO" id="GO:0046656">
    <property type="term" value="P:folic acid biosynthetic process"/>
    <property type="evidence" value="ECO:0007669"/>
    <property type="project" value="UniProtKB-KW"/>
</dbReference>
<comment type="pathway">
    <text evidence="2">Cofactor biosynthesis; tetrahydrofolate biosynthesis; 2-amino-4-hydroxy-6-hydroxymethyl-7,8-dihydropteridine diphosphate from 7,8-dihydroneopterin triphosphate: step 3/4.</text>
</comment>
<dbReference type="GO" id="GO:0004150">
    <property type="term" value="F:dihydroneopterin aldolase activity"/>
    <property type="evidence" value="ECO:0007669"/>
    <property type="project" value="UniProtKB-EC"/>
</dbReference>
<name>A0A382L8U1_9ZZZZ</name>
<keyword evidence="5" id="KW-0289">Folate biosynthesis</keyword>
<evidence type="ECO:0000256" key="7">
    <source>
        <dbReference type="ARBA" id="ARBA00032903"/>
    </source>
</evidence>
<dbReference type="InterPro" id="IPR006156">
    <property type="entry name" value="Dihydroneopterin_aldolase"/>
</dbReference>
<dbReference type="FunFam" id="3.30.1130.10:FF:000003">
    <property type="entry name" value="7,8-dihydroneopterin aldolase"/>
    <property type="match status" value="1"/>
</dbReference>
<evidence type="ECO:0000256" key="5">
    <source>
        <dbReference type="ARBA" id="ARBA00022909"/>
    </source>
</evidence>
<dbReference type="AlphaFoldDB" id="A0A382L8U1"/>
<sequence length="119" mass="13305">MAEDWIRIKGIRLFGYHGVHEEENLRGQTFEVDVALQACLKQAGQADAIDQTINYVAVYRVVEHVVTGPAMQLLEAVADRIASELLARFSVSRVVIHLRKPQVKMPGPVDTVEVEISRP</sequence>